<dbReference type="EMBL" id="JAGYVZ010000012">
    <property type="protein sequence ID" value="MBS7232085.1"/>
    <property type="molecule type" value="Genomic_DNA"/>
</dbReference>
<sequence>MQSKLNITEFREKLGNSTEFGSLKVNWSPFRLFPSFGGKKPFYGFFDDESFHLTINSVKSPTYFIIKGKYKSVNNILKIDCIVEANSKIQLFWVKFSPVICLVAINLFFLFFAKGLRKGSTIVNLFLLVIIFYSRWKEDRKRRKLEQKFIEIFEIKLASKK</sequence>
<dbReference type="Proteomes" id="UP000722625">
    <property type="component" value="Unassembled WGS sequence"/>
</dbReference>
<organism evidence="2 3">
    <name type="scientific">Flavobacterium psychroterrae</name>
    <dbReference type="NCBI Taxonomy" id="2133767"/>
    <lineage>
        <taxon>Bacteria</taxon>
        <taxon>Pseudomonadati</taxon>
        <taxon>Bacteroidota</taxon>
        <taxon>Flavobacteriia</taxon>
        <taxon>Flavobacteriales</taxon>
        <taxon>Flavobacteriaceae</taxon>
        <taxon>Flavobacterium</taxon>
    </lineage>
</organism>
<evidence type="ECO:0000256" key="1">
    <source>
        <dbReference type="SAM" id="Phobius"/>
    </source>
</evidence>
<dbReference type="RefSeq" id="WP_213301137.1">
    <property type="nucleotide sequence ID" value="NZ_JAGYVZ010000012.1"/>
</dbReference>
<gene>
    <name evidence="2" type="ORF">KHA90_13720</name>
</gene>
<keyword evidence="1" id="KW-0812">Transmembrane</keyword>
<keyword evidence="3" id="KW-1185">Reference proteome</keyword>
<proteinExistence type="predicted"/>
<feature type="transmembrane region" description="Helical" evidence="1">
    <location>
        <begin position="92"/>
        <end position="113"/>
    </location>
</feature>
<comment type="caution">
    <text evidence="2">The sequence shown here is derived from an EMBL/GenBank/DDBJ whole genome shotgun (WGS) entry which is preliminary data.</text>
</comment>
<keyword evidence="1" id="KW-1133">Transmembrane helix</keyword>
<reference evidence="2 3" key="1">
    <citation type="journal article" date="2018" name="Int. J. Syst. Evol. Microbiol.">
        <title>Flavobacterium chryseum sp. nov. and Flavobacterium psychroterrae sp. nov., novel environmental bacteria isolated from Antarctica.</title>
        <authorList>
            <person name="Kralova S."/>
            <person name="Svec P."/>
            <person name="Busse H.J."/>
            <person name="Stankova E."/>
            <person name="Vaczi P."/>
            <person name="Sedlacek I."/>
        </authorList>
    </citation>
    <scope>NUCLEOTIDE SEQUENCE [LARGE SCALE GENOMIC DNA]</scope>
    <source>
        <strain evidence="2 3">CCM 8827</strain>
    </source>
</reference>
<name>A0ABS5PDW3_9FLAO</name>
<evidence type="ECO:0000313" key="2">
    <source>
        <dbReference type="EMBL" id="MBS7232085.1"/>
    </source>
</evidence>
<keyword evidence="1" id="KW-0472">Membrane</keyword>
<evidence type="ECO:0000313" key="3">
    <source>
        <dbReference type="Proteomes" id="UP000722625"/>
    </source>
</evidence>
<feature type="transmembrane region" description="Helical" evidence="1">
    <location>
        <begin position="119"/>
        <end position="136"/>
    </location>
</feature>
<protein>
    <submittedName>
        <fullName evidence="2">Uncharacterized protein</fullName>
    </submittedName>
</protein>
<accession>A0ABS5PDW3</accession>